<dbReference type="EMBL" id="CAJVPY010001439">
    <property type="protein sequence ID" value="CAG8521963.1"/>
    <property type="molecule type" value="Genomic_DNA"/>
</dbReference>
<reference evidence="1" key="1">
    <citation type="submission" date="2021-06" db="EMBL/GenBank/DDBJ databases">
        <authorList>
            <person name="Kallberg Y."/>
            <person name="Tangrot J."/>
            <person name="Rosling A."/>
        </authorList>
    </citation>
    <scope>NUCLEOTIDE SEQUENCE</scope>
    <source>
        <strain evidence="1">MA453B</strain>
    </source>
</reference>
<dbReference type="AlphaFoldDB" id="A0A9N9AA64"/>
<evidence type="ECO:0000313" key="2">
    <source>
        <dbReference type="Proteomes" id="UP000789405"/>
    </source>
</evidence>
<protein>
    <submittedName>
        <fullName evidence="1">11432_t:CDS:1</fullName>
    </submittedName>
</protein>
<evidence type="ECO:0000313" key="1">
    <source>
        <dbReference type="EMBL" id="CAG8521963.1"/>
    </source>
</evidence>
<organism evidence="1 2">
    <name type="scientific">Dentiscutata erythropus</name>
    <dbReference type="NCBI Taxonomy" id="1348616"/>
    <lineage>
        <taxon>Eukaryota</taxon>
        <taxon>Fungi</taxon>
        <taxon>Fungi incertae sedis</taxon>
        <taxon>Mucoromycota</taxon>
        <taxon>Glomeromycotina</taxon>
        <taxon>Glomeromycetes</taxon>
        <taxon>Diversisporales</taxon>
        <taxon>Gigasporaceae</taxon>
        <taxon>Dentiscutata</taxon>
    </lineage>
</organism>
<keyword evidence="2" id="KW-1185">Reference proteome</keyword>
<feature type="non-terminal residue" evidence="1">
    <location>
        <position position="220"/>
    </location>
</feature>
<comment type="caution">
    <text evidence="1">The sequence shown here is derived from an EMBL/GenBank/DDBJ whole genome shotgun (WGS) entry which is preliminary data.</text>
</comment>
<sequence>EKLYERKDSEEWTEKDIEKARKLLKKYTENNKTRHRKKADNELRSIYLNLPDEIKKDQKEIFENINEYKLYKNYYYLVSYNETSKKVVIKIGKITNKEIINNKEKTLFKLVLNNAIEEAKKRICEKIIKKHQNLFDEIKSKINTCYKEEFFEFLDSTIEDFVTNDIDKFIFASIFRTFTKYYYFHVPVSEEHNMLTEDEKIFFKNLLTQVIEYYTQKFDT</sequence>
<name>A0A9N9AA64_9GLOM</name>
<accession>A0A9N9AA64</accession>
<dbReference type="Proteomes" id="UP000789405">
    <property type="component" value="Unassembled WGS sequence"/>
</dbReference>
<gene>
    <name evidence="1" type="ORF">DERYTH_LOCUS3915</name>
</gene>
<proteinExistence type="predicted"/>